<dbReference type="Proteomes" id="UP001305779">
    <property type="component" value="Unassembled WGS sequence"/>
</dbReference>
<dbReference type="PANTHER" id="PTHR42085:SF2">
    <property type="entry name" value="F-BOX DOMAIN-CONTAINING PROTEIN"/>
    <property type="match status" value="1"/>
</dbReference>
<keyword evidence="3" id="KW-1185">Reference proteome</keyword>
<reference evidence="2 3" key="1">
    <citation type="journal article" date="2023" name="G3 (Bethesda)">
        <title>A chromosome-level genome assembly of Zasmidium syzygii isolated from banana leaves.</title>
        <authorList>
            <person name="van Westerhoven A.C."/>
            <person name="Mehrabi R."/>
            <person name="Talebi R."/>
            <person name="Steentjes M.B.F."/>
            <person name="Corcolon B."/>
            <person name="Chong P.A."/>
            <person name="Kema G.H.J."/>
            <person name="Seidl M.F."/>
        </authorList>
    </citation>
    <scope>NUCLEOTIDE SEQUENCE [LARGE SCALE GENOMIC DNA]</scope>
    <source>
        <strain evidence="2 3">P124</strain>
    </source>
</reference>
<comment type="caution">
    <text evidence="2">The sequence shown here is derived from an EMBL/GenBank/DDBJ whole genome shotgun (WGS) entry which is preliminary data.</text>
</comment>
<gene>
    <name evidence="2" type="ORF">PRZ48_011435</name>
</gene>
<dbReference type="PANTHER" id="PTHR42085">
    <property type="entry name" value="F-BOX DOMAIN-CONTAINING PROTEIN"/>
    <property type="match status" value="1"/>
</dbReference>
<evidence type="ECO:0000313" key="2">
    <source>
        <dbReference type="EMBL" id="KAK4496986.1"/>
    </source>
</evidence>
<evidence type="ECO:0000313" key="3">
    <source>
        <dbReference type="Proteomes" id="UP001305779"/>
    </source>
</evidence>
<dbReference type="EMBL" id="JAXOVC010000009">
    <property type="protein sequence ID" value="KAK4496986.1"/>
    <property type="molecule type" value="Genomic_DNA"/>
</dbReference>
<name>A0ABR0E6Z4_ZASCE</name>
<protein>
    <submittedName>
        <fullName evidence="2">Uncharacterized protein</fullName>
    </submittedName>
</protein>
<organism evidence="2 3">
    <name type="scientific">Zasmidium cellare</name>
    <name type="common">Wine cellar mold</name>
    <name type="synonym">Racodium cellare</name>
    <dbReference type="NCBI Taxonomy" id="395010"/>
    <lineage>
        <taxon>Eukaryota</taxon>
        <taxon>Fungi</taxon>
        <taxon>Dikarya</taxon>
        <taxon>Ascomycota</taxon>
        <taxon>Pezizomycotina</taxon>
        <taxon>Dothideomycetes</taxon>
        <taxon>Dothideomycetidae</taxon>
        <taxon>Mycosphaerellales</taxon>
        <taxon>Mycosphaerellaceae</taxon>
        <taxon>Zasmidium</taxon>
    </lineage>
</organism>
<dbReference type="InterPro" id="IPR038883">
    <property type="entry name" value="AN11006-like"/>
</dbReference>
<sequence length="355" mass="39565">MASPNPPGGASTMDAEQAKHQPNSQPPPTSSDNKPNDNKECAFLRLPAEIRLRIYEYVLLPEPTVKIPCPTVHARGLPFKIQPSTPDSETKGELLRPDDVKWGDCSSTGDSAALEKNSRPNIVDCRGLATLVEGRLVGSTCELKVSAITDIQEISSVGMVTARSSANAIFATSRQIFNEAVPVLYERCRVCVSVWWTQFSGDQYTFADIGVVRCLPPYALQHIQSLHLEVDNGSAALPNSILRQPWVITTYLPSIRTISFHIDIDLVFGQPIDPSVFEMFYVISGQVEFFSFDVHIERDWDGKEIGWEEPVEIHDVEEHMVDQYNLKAEEIRDQLVDSLSEIFSAHGVVLRIGER</sequence>
<accession>A0ABR0E6Z4</accession>
<feature type="region of interest" description="Disordered" evidence="1">
    <location>
        <begin position="1"/>
        <end position="39"/>
    </location>
</feature>
<proteinExistence type="predicted"/>
<evidence type="ECO:0000256" key="1">
    <source>
        <dbReference type="SAM" id="MobiDB-lite"/>
    </source>
</evidence>